<evidence type="ECO:0000313" key="3">
    <source>
        <dbReference type="EMBL" id="CAG9326779.1"/>
    </source>
</evidence>
<feature type="coiled-coil region" evidence="1">
    <location>
        <begin position="245"/>
        <end position="279"/>
    </location>
</feature>
<organism evidence="3 4">
    <name type="scientific">Blepharisma stoltei</name>
    <dbReference type="NCBI Taxonomy" id="1481888"/>
    <lineage>
        <taxon>Eukaryota</taxon>
        <taxon>Sar</taxon>
        <taxon>Alveolata</taxon>
        <taxon>Ciliophora</taxon>
        <taxon>Postciliodesmatophora</taxon>
        <taxon>Heterotrichea</taxon>
        <taxon>Heterotrichida</taxon>
        <taxon>Blepharismidae</taxon>
        <taxon>Blepharisma</taxon>
    </lineage>
</organism>
<dbReference type="Proteomes" id="UP001162131">
    <property type="component" value="Unassembled WGS sequence"/>
</dbReference>
<sequence>MSLLQIDLEGSSEEDFLKYTQQLATPSSGSQRVINYFPSGSINSHFYSLDDTDEEFELANTPKITQEEEGSAVLTYENFIEYEASTPKAPVYSMSNSVNCQEGSTTDRFYEEKSIKEEANILEIQNLNLKSENSQISEKFSNSKTKELEDEIQNWKTECERYEKQNQQLRSEIQLITNDFLEMELSLKQTKQDSQKFLEKQKTYDEEILRMYDIVEDISQEDGIPRTNRINKADGHIYNHIASKLEILRSRMHRYRAKNENLQNEIERLNLEIDENKDNELKDKIIDDLHNKLKISEELRIQKFDTEKDSMISELTERLENKDKIISQLENQVQLLKLGNDRSHSSRQSFTTDGSLTARQAGTFDSDTDQLTRRPDSSNQRAYEHFNYNDVLKDLREITSRASKALDQRNSIRNSYNVGKPNQHHSSSPFIMKSKEITIKNQPRRTREDATKKTSNYNKYQEYEELKRKYGGIANMSPIHRS</sequence>
<keyword evidence="4" id="KW-1185">Reference proteome</keyword>
<feature type="region of interest" description="Disordered" evidence="2">
    <location>
        <begin position="340"/>
        <end position="382"/>
    </location>
</feature>
<protein>
    <submittedName>
        <fullName evidence="3">Uncharacterized protein</fullName>
    </submittedName>
</protein>
<evidence type="ECO:0000256" key="2">
    <source>
        <dbReference type="SAM" id="MobiDB-lite"/>
    </source>
</evidence>
<proteinExistence type="predicted"/>
<name>A0AAU9JNU5_9CILI</name>
<accession>A0AAU9JNU5</accession>
<dbReference type="EMBL" id="CAJZBQ010000041">
    <property type="protein sequence ID" value="CAG9326779.1"/>
    <property type="molecule type" value="Genomic_DNA"/>
</dbReference>
<comment type="caution">
    <text evidence="3">The sequence shown here is derived from an EMBL/GenBank/DDBJ whole genome shotgun (WGS) entry which is preliminary data.</text>
</comment>
<gene>
    <name evidence="3" type="ORF">BSTOLATCC_MIC42046</name>
</gene>
<evidence type="ECO:0000256" key="1">
    <source>
        <dbReference type="SAM" id="Coils"/>
    </source>
</evidence>
<keyword evidence="1" id="KW-0175">Coiled coil</keyword>
<dbReference type="AlphaFoldDB" id="A0AAU9JNU5"/>
<feature type="coiled-coil region" evidence="1">
    <location>
        <begin position="112"/>
        <end position="179"/>
    </location>
</feature>
<reference evidence="3" key="1">
    <citation type="submission" date="2021-09" db="EMBL/GenBank/DDBJ databases">
        <authorList>
            <consortium name="AG Swart"/>
            <person name="Singh M."/>
            <person name="Singh A."/>
            <person name="Seah K."/>
            <person name="Emmerich C."/>
        </authorList>
    </citation>
    <scope>NUCLEOTIDE SEQUENCE</scope>
    <source>
        <strain evidence="3">ATCC30299</strain>
    </source>
</reference>
<evidence type="ECO:0000313" key="4">
    <source>
        <dbReference type="Proteomes" id="UP001162131"/>
    </source>
</evidence>
<feature type="compositionally biased region" description="Polar residues" evidence="2">
    <location>
        <begin position="346"/>
        <end position="365"/>
    </location>
</feature>